<dbReference type="Proteomes" id="UP000050794">
    <property type="component" value="Unassembled WGS sequence"/>
</dbReference>
<dbReference type="GO" id="GO:0005634">
    <property type="term" value="C:nucleus"/>
    <property type="evidence" value="ECO:0007669"/>
    <property type="project" value="TreeGrafter"/>
</dbReference>
<organism evidence="1 2">
    <name type="scientific">Toxocara canis</name>
    <name type="common">Canine roundworm</name>
    <dbReference type="NCBI Taxonomy" id="6265"/>
    <lineage>
        <taxon>Eukaryota</taxon>
        <taxon>Metazoa</taxon>
        <taxon>Ecdysozoa</taxon>
        <taxon>Nematoda</taxon>
        <taxon>Chromadorea</taxon>
        <taxon>Rhabditida</taxon>
        <taxon>Spirurina</taxon>
        <taxon>Ascaridomorpha</taxon>
        <taxon>Ascaridoidea</taxon>
        <taxon>Toxocaridae</taxon>
        <taxon>Toxocara</taxon>
    </lineage>
</organism>
<evidence type="ECO:0000313" key="1">
    <source>
        <dbReference type="Proteomes" id="UP000050794"/>
    </source>
</evidence>
<dbReference type="GO" id="GO:0000077">
    <property type="term" value="P:DNA damage checkpoint signaling"/>
    <property type="evidence" value="ECO:0007669"/>
    <property type="project" value="TreeGrafter"/>
</dbReference>
<dbReference type="InterPro" id="IPR036420">
    <property type="entry name" value="BRCT_dom_sf"/>
</dbReference>
<protein>
    <submittedName>
        <fullName evidence="2">BRCT domain-containing protein</fullName>
    </submittedName>
</protein>
<dbReference type="InterPro" id="IPR047250">
    <property type="entry name" value="BRCT_p53bp1-like_rpt2"/>
</dbReference>
<dbReference type="Pfam" id="PF18428">
    <property type="entry name" value="BRCT_3"/>
    <property type="match status" value="1"/>
</dbReference>
<sequence>LLEGKRVLFGVHPEKLHIPTHLWSPLIQHMGATLFITIPIDGIDILLADASCPEEVLASARSFNAIIVSFEWIVQSVICGYLLDPNAHERFSYNAVARD</sequence>
<evidence type="ECO:0000313" key="2">
    <source>
        <dbReference type="WBParaSite" id="TCNE_0001983001-mRNA-1"/>
    </source>
</evidence>
<keyword evidence="1" id="KW-1185">Reference proteome</keyword>
<dbReference type="Gene3D" id="3.40.50.10190">
    <property type="entry name" value="BRCT domain"/>
    <property type="match status" value="1"/>
</dbReference>
<dbReference type="WBParaSite" id="TCNE_0001983001-mRNA-1">
    <property type="protein sequence ID" value="TCNE_0001983001-mRNA-1"/>
    <property type="gene ID" value="TCNE_0001983001"/>
</dbReference>
<dbReference type="PANTHER" id="PTHR15321:SF3">
    <property type="entry name" value="TP53-BINDING PROTEIN 1"/>
    <property type="match status" value="1"/>
</dbReference>
<accession>A0A183VGF6</accession>
<dbReference type="PANTHER" id="PTHR15321">
    <property type="entry name" value="TUMOR SUPPRESSOR P53-BINDING PROTEIN 1"/>
    <property type="match status" value="1"/>
</dbReference>
<dbReference type="GO" id="GO:0042393">
    <property type="term" value="F:histone binding"/>
    <property type="evidence" value="ECO:0007669"/>
    <property type="project" value="TreeGrafter"/>
</dbReference>
<name>A0A183VGF6_TOXCA</name>
<dbReference type="SUPFAM" id="SSF52113">
    <property type="entry name" value="BRCT domain"/>
    <property type="match status" value="1"/>
</dbReference>
<reference evidence="2" key="1">
    <citation type="submission" date="2016-06" db="UniProtKB">
        <authorList>
            <consortium name="WormBaseParasite"/>
        </authorList>
    </citation>
    <scope>IDENTIFICATION</scope>
</reference>
<dbReference type="InterPro" id="IPR047252">
    <property type="entry name" value="TP53BP1-like"/>
</dbReference>
<dbReference type="AlphaFoldDB" id="A0A183VGF6"/>
<dbReference type="CDD" id="cd17724">
    <property type="entry name" value="BRCT_p53bp1_rpt2"/>
    <property type="match status" value="1"/>
</dbReference>
<proteinExistence type="predicted"/>
<dbReference type="GO" id="GO:0045944">
    <property type="term" value="P:positive regulation of transcription by RNA polymerase II"/>
    <property type="evidence" value="ECO:0007669"/>
    <property type="project" value="TreeGrafter"/>
</dbReference>